<comment type="similarity">
    <text evidence="2">Belongs to the eukaryotic ribosomal protein P1/P2 family.</text>
</comment>
<dbReference type="Proteomes" id="UP000386466">
    <property type="component" value="Unassembled WGS sequence"/>
</dbReference>
<accession>A0A485NY51</accession>
<dbReference type="InterPro" id="IPR038716">
    <property type="entry name" value="P1/P2_N_sf"/>
</dbReference>
<dbReference type="GO" id="GO:0003735">
    <property type="term" value="F:structural constituent of ribosome"/>
    <property type="evidence" value="ECO:0007669"/>
    <property type="project" value="TreeGrafter"/>
</dbReference>
<evidence type="ECO:0000313" key="8">
    <source>
        <dbReference type="EMBL" id="VFV37163.1"/>
    </source>
</evidence>
<reference evidence="8 9" key="1">
    <citation type="submission" date="2019-01" db="EMBL/GenBank/DDBJ databases">
        <authorList>
            <person name="Alioto T."/>
            <person name="Alioto T."/>
        </authorList>
    </citation>
    <scope>NUCLEOTIDE SEQUENCE [LARGE SCALE GENOMIC DNA]</scope>
</reference>
<evidence type="ECO:0000256" key="4">
    <source>
        <dbReference type="ARBA" id="ARBA00023274"/>
    </source>
</evidence>
<dbReference type="GO" id="GO:0002181">
    <property type="term" value="P:cytoplasmic translation"/>
    <property type="evidence" value="ECO:0007669"/>
    <property type="project" value="TreeGrafter"/>
</dbReference>
<evidence type="ECO:0000256" key="7">
    <source>
        <dbReference type="ARBA" id="ARBA00042918"/>
    </source>
</evidence>
<evidence type="ECO:0000256" key="5">
    <source>
        <dbReference type="ARBA" id="ARBA00038554"/>
    </source>
</evidence>
<protein>
    <recommendedName>
        <fullName evidence="6">Large ribosomal subunit protein P1</fullName>
    </recommendedName>
    <alternativeName>
        <fullName evidence="7">60S acidic ribosomal protein P1</fullName>
    </alternativeName>
</protein>
<keyword evidence="4" id="KW-0687">Ribonucleoprotein</keyword>
<dbReference type="GO" id="GO:0022625">
    <property type="term" value="C:cytosolic large ribosomal subunit"/>
    <property type="evidence" value="ECO:0007669"/>
    <property type="project" value="TreeGrafter"/>
</dbReference>
<comment type="function">
    <text evidence="1">Plays an important role in the elongation step of protein synthesis.</text>
</comment>
<comment type="subunit">
    <text evidence="5">Heterodimer with RPLP2 at the lateral ribosomal stalk of the large ribosomal subunit.</text>
</comment>
<dbReference type="PANTHER" id="PTHR45696:SF10">
    <property type="entry name" value="LARGE RIBOSOMAL SUBUNIT PROTEIN P1"/>
    <property type="match status" value="1"/>
</dbReference>
<dbReference type="FunFam" id="1.10.10.1410:FF:000001">
    <property type="entry name" value="60S acidic ribosomal protein P1"/>
    <property type="match status" value="1"/>
</dbReference>
<name>A0A485NY51_LYNPA</name>
<evidence type="ECO:0000256" key="1">
    <source>
        <dbReference type="ARBA" id="ARBA00003362"/>
    </source>
</evidence>
<dbReference type="GO" id="GO:0030295">
    <property type="term" value="F:protein kinase activator activity"/>
    <property type="evidence" value="ECO:0007669"/>
    <property type="project" value="TreeGrafter"/>
</dbReference>
<gene>
    <name evidence="8" type="ORF">LYPA_23C015387</name>
</gene>
<dbReference type="AlphaFoldDB" id="A0A485NY51"/>
<evidence type="ECO:0000313" key="9">
    <source>
        <dbReference type="Proteomes" id="UP000386466"/>
    </source>
</evidence>
<organism evidence="8 9">
    <name type="scientific">Lynx pardinus</name>
    <name type="common">Iberian lynx</name>
    <name type="synonym">Felis pardina</name>
    <dbReference type="NCBI Taxonomy" id="191816"/>
    <lineage>
        <taxon>Eukaryota</taxon>
        <taxon>Metazoa</taxon>
        <taxon>Chordata</taxon>
        <taxon>Craniata</taxon>
        <taxon>Vertebrata</taxon>
        <taxon>Euteleostomi</taxon>
        <taxon>Mammalia</taxon>
        <taxon>Eutheria</taxon>
        <taxon>Laurasiatheria</taxon>
        <taxon>Carnivora</taxon>
        <taxon>Feliformia</taxon>
        <taxon>Felidae</taxon>
        <taxon>Felinae</taxon>
        <taxon>Lynx</taxon>
    </lineage>
</organism>
<evidence type="ECO:0000256" key="3">
    <source>
        <dbReference type="ARBA" id="ARBA00022980"/>
    </source>
</evidence>
<dbReference type="CDD" id="cd05831">
    <property type="entry name" value="Ribosomal_P1"/>
    <property type="match status" value="1"/>
</dbReference>
<dbReference type="Gene3D" id="1.10.10.1410">
    <property type="match status" value="1"/>
</dbReference>
<dbReference type="GO" id="GO:0043021">
    <property type="term" value="F:ribonucleoprotein complex binding"/>
    <property type="evidence" value="ECO:0007669"/>
    <property type="project" value="TreeGrafter"/>
</dbReference>
<proteinExistence type="inferred from homology"/>
<dbReference type="EMBL" id="CAAGRJ010024051">
    <property type="protein sequence ID" value="VFV37163.1"/>
    <property type="molecule type" value="Genomic_DNA"/>
</dbReference>
<dbReference type="PANTHER" id="PTHR45696">
    <property type="entry name" value="60S ACIDIC RIBOSOMAL PROTEIN P1"/>
    <property type="match status" value="1"/>
</dbReference>
<sequence length="89" mass="9807">MAPSSTCSALSSTMASAFKLICIYSALILYNDEVMVTEKISALVKAAGVKVEPFWPPLFAKALTNIVNIWSLICKGRSWWAHLSSWRPS</sequence>
<evidence type="ECO:0000256" key="2">
    <source>
        <dbReference type="ARBA" id="ARBA00005436"/>
    </source>
</evidence>
<keyword evidence="9" id="KW-1185">Reference proteome</keyword>
<keyword evidence="3 8" id="KW-0689">Ribosomal protein</keyword>
<evidence type="ECO:0000256" key="6">
    <source>
        <dbReference type="ARBA" id="ARBA00041116"/>
    </source>
</evidence>